<comment type="caution">
    <text evidence="1">The sequence shown here is derived from an EMBL/GenBank/DDBJ whole genome shotgun (WGS) entry which is preliminary data.</text>
</comment>
<accession>A0ACB9QIU8</accession>
<evidence type="ECO:0000313" key="1">
    <source>
        <dbReference type="EMBL" id="KAI4366479.1"/>
    </source>
</evidence>
<evidence type="ECO:0000313" key="2">
    <source>
        <dbReference type="Proteomes" id="UP001057402"/>
    </source>
</evidence>
<dbReference type="Proteomes" id="UP001057402">
    <property type="component" value="Chromosome 6"/>
</dbReference>
<organism evidence="1 2">
    <name type="scientific">Melastoma candidum</name>
    <dbReference type="NCBI Taxonomy" id="119954"/>
    <lineage>
        <taxon>Eukaryota</taxon>
        <taxon>Viridiplantae</taxon>
        <taxon>Streptophyta</taxon>
        <taxon>Embryophyta</taxon>
        <taxon>Tracheophyta</taxon>
        <taxon>Spermatophyta</taxon>
        <taxon>Magnoliopsida</taxon>
        <taxon>eudicotyledons</taxon>
        <taxon>Gunneridae</taxon>
        <taxon>Pentapetalae</taxon>
        <taxon>rosids</taxon>
        <taxon>malvids</taxon>
        <taxon>Myrtales</taxon>
        <taxon>Melastomataceae</taxon>
        <taxon>Melastomatoideae</taxon>
        <taxon>Melastomateae</taxon>
        <taxon>Melastoma</taxon>
    </lineage>
</organism>
<keyword evidence="2" id="KW-1185">Reference proteome</keyword>
<proteinExistence type="predicted"/>
<reference evidence="2" key="1">
    <citation type="journal article" date="2023" name="Front. Plant Sci.">
        <title>Chromosomal-level genome assembly of Melastoma candidum provides insights into trichome evolution.</title>
        <authorList>
            <person name="Zhong Y."/>
            <person name="Wu W."/>
            <person name="Sun C."/>
            <person name="Zou P."/>
            <person name="Liu Y."/>
            <person name="Dai S."/>
            <person name="Zhou R."/>
        </authorList>
    </citation>
    <scope>NUCLEOTIDE SEQUENCE [LARGE SCALE GENOMIC DNA]</scope>
</reference>
<name>A0ACB9QIU8_9MYRT</name>
<sequence length="183" mass="20299">MVMTDNLAWLQSRLLVNYQILVAFHSDLRHASSSWTKRKRSRRCALPFHPRSEDEYLTLCLVMLTRGHEPSHKKVSLGNSSSSAENDGGDSRIPSASLPGGKGGSHECSVCGRCFASGQGLGGHKRSHFDRRGAKRFKWITSVSVSEASGHRFHDFDLNPETEEEEVVDSPHPSKKAKLEEVA</sequence>
<protein>
    <submittedName>
        <fullName evidence="1">Uncharacterized protein</fullName>
    </submittedName>
</protein>
<gene>
    <name evidence="1" type="ORF">MLD38_022352</name>
</gene>
<dbReference type="EMBL" id="CM042885">
    <property type="protein sequence ID" value="KAI4366479.1"/>
    <property type="molecule type" value="Genomic_DNA"/>
</dbReference>